<keyword evidence="3" id="KW-1185">Reference proteome</keyword>
<dbReference type="PANTHER" id="PTHR33608:SF12">
    <property type="entry name" value="DUF58 DOMAIN-CONTAINING PROTEIN"/>
    <property type="match status" value="1"/>
</dbReference>
<evidence type="ECO:0000259" key="1">
    <source>
        <dbReference type="SMART" id="SM00327"/>
    </source>
</evidence>
<accession>A0ABR7R247</accession>
<dbReference type="SMART" id="SM00327">
    <property type="entry name" value="VWA"/>
    <property type="match status" value="1"/>
</dbReference>
<dbReference type="Pfam" id="PF01882">
    <property type="entry name" value="DUF58"/>
    <property type="match status" value="1"/>
</dbReference>
<gene>
    <name evidence="2" type="ORF">IBL25_01805</name>
</gene>
<evidence type="ECO:0000313" key="2">
    <source>
        <dbReference type="EMBL" id="MBC9175680.1"/>
    </source>
</evidence>
<evidence type="ECO:0000313" key="3">
    <source>
        <dbReference type="Proteomes" id="UP000603940"/>
    </source>
</evidence>
<dbReference type="Gene3D" id="3.40.50.410">
    <property type="entry name" value="von Willebrand factor, type A domain"/>
    <property type="match status" value="1"/>
</dbReference>
<dbReference type="InterPro" id="IPR002881">
    <property type="entry name" value="DUF58"/>
</dbReference>
<organism evidence="2 3">
    <name type="scientific">Pseudoroseomonas ludipueritiae</name>
    <dbReference type="NCBI Taxonomy" id="198093"/>
    <lineage>
        <taxon>Bacteria</taxon>
        <taxon>Pseudomonadati</taxon>
        <taxon>Pseudomonadota</taxon>
        <taxon>Alphaproteobacteria</taxon>
        <taxon>Acetobacterales</taxon>
        <taxon>Acetobacteraceae</taxon>
        <taxon>Pseudoroseomonas</taxon>
    </lineage>
</organism>
<dbReference type="PANTHER" id="PTHR33608">
    <property type="entry name" value="BLL2464 PROTEIN"/>
    <property type="match status" value="1"/>
</dbReference>
<feature type="domain" description="VWFA" evidence="1">
    <location>
        <begin position="89"/>
        <end position="268"/>
    </location>
</feature>
<sequence>MAAPPTPGLLPDLADLIRLQHGARGFSFRAGQAVRALLPGRRASRIRGRGLSFEEIRAYRPGDDLRQMDWRATARTGRPQSRIFTEERDRPVFLVVDLSPAMFFGSRTATKVTRAAEVVALAAWRCLAAGDRVGAVLFSSDTVREIRPARSRAAVMQILQSVLALAARLPAMPTAPSGPAALNKALQHTATLAPHDALILLVVDLFAADAGTRAALDRLRRHNELMVIPVSDPLEAELPAPPWRGLADDGSGPALLDPAASNLGQRVRTGVAARLEALCGAGRRHAVPVLPIGTDAEPAAQLRRQMGQRRTATGGGGRAP</sequence>
<dbReference type="InterPro" id="IPR002035">
    <property type="entry name" value="VWF_A"/>
</dbReference>
<protein>
    <submittedName>
        <fullName evidence="2">DUF58 domain-containing protein</fullName>
    </submittedName>
</protein>
<dbReference type="RefSeq" id="WP_187776849.1">
    <property type="nucleotide sequence ID" value="NZ_JACTUZ010000003.1"/>
</dbReference>
<dbReference type="EMBL" id="JACTUZ010000003">
    <property type="protein sequence ID" value="MBC9175680.1"/>
    <property type="molecule type" value="Genomic_DNA"/>
</dbReference>
<proteinExistence type="predicted"/>
<dbReference type="InterPro" id="IPR036465">
    <property type="entry name" value="vWFA_dom_sf"/>
</dbReference>
<reference evidence="2 3" key="1">
    <citation type="journal article" date="2009" name="Int. J. Syst. Evol. Microbiol.">
        <title>Transfer of Teichococcus ludipueritiae and Muricoccus roseus to the genus Roseomonas, as Roseomonas ludipueritiae comb. nov. and Roseomonas rosea comb. nov., respectively, and emended description of the genus Roseomonas.</title>
        <authorList>
            <person name="Sanchez-Porro C."/>
            <person name="Gallego V."/>
            <person name="Busse H.J."/>
            <person name="Kampfer P."/>
            <person name="Ventosa A."/>
        </authorList>
    </citation>
    <scope>NUCLEOTIDE SEQUENCE [LARGE SCALE GENOMIC DNA]</scope>
    <source>
        <strain evidence="2 3">DSM 14915</strain>
    </source>
</reference>
<dbReference type="Proteomes" id="UP000603940">
    <property type="component" value="Unassembled WGS sequence"/>
</dbReference>
<dbReference type="SUPFAM" id="SSF53300">
    <property type="entry name" value="vWA-like"/>
    <property type="match status" value="1"/>
</dbReference>
<comment type="caution">
    <text evidence="2">The sequence shown here is derived from an EMBL/GenBank/DDBJ whole genome shotgun (WGS) entry which is preliminary data.</text>
</comment>
<name>A0ABR7R247_9PROT</name>